<evidence type="ECO:0000313" key="5">
    <source>
        <dbReference type="Proteomes" id="UP001282474"/>
    </source>
</evidence>
<dbReference type="Pfam" id="PF08028">
    <property type="entry name" value="Acyl-CoA_dh_2"/>
    <property type="match status" value="1"/>
</dbReference>
<dbReference type="Gene3D" id="2.40.110.10">
    <property type="entry name" value="Butyryl-CoA Dehydrogenase, subunit A, domain 2"/>
    <property type="match status" value="1"/>
</dbReference>
<dbReference type="RefSeq" id="WP_237313156.1">
    <property type="nucleotide sequence ID" value="NZ_JABXWF010000003.1"/>
</dbReference>
<sequence>MVSFVMPASRNYRLIDGGRIRSLRTAQKANSPAELIVDQKEGRTVATEKDFLKVLDAIREIAPTLRSNGRRAEKENWIPQANIELLENTGLFGVAVPERFGGLDLPAAQQAALLTETARSCGSTGWVSMVWVTTAWMATLYPDAAQEEVFSDGQVRVSGGFTPSGTLVPTEGGYVLNGSWRFNTGVRGARWNVCTALAENGHGQVEELFPLVPTAELTLADDWDVFGAAGTGSVTSTAQDVFVPAHRVVDASVYEAATKGRWNAHLTGRNYSLLSYILATTASTFIGLAQAALDEFVARLPGKGITYTNWSEQKEHPHIQFQVAMAANKIASCEGLQRALLETVQRRADNGEKMTLEEKATVRGQLAFVAQTAKEAVAMLLTLSPASSIARGAALQRIHRDVTALSLHGLLAPIGSLEAQGRVLLGLEPGTEYL</sequence>
<evidence type="ECO:0000259" key="2">
    <source>
        <dbReference type="Pfam" id="PF02771"/>
    </source>
</evidence>
<evidence type="ECO:0000259" key="3">
    <source>
        <dbReference type="Pfam" id="PF08028"/>
    </source>
</evidence>
<keyword evidence="5" id="KW-1185">Reference proteome</keyword>
<accession>A0ABU4N438</accession>
<feature type="domain" description="Acyl-CoA dehydrogenase C-terminal" evidence="3">
    <location>
        <begin position="281"/>
        <end position="410"/>
    </location>
</feature>
<dbReference type="InterPro" id="IPR013786">
    <property type="entry name" value="AcylCoA_DH/ox_N"/>
</dbReference>
<keyword evidence="1" id="KW-0560">Oxidoreductase</keyword>
<dbReference type="InterPro" id="IPR036250">
    <property type="entry name" value="AcylCo_DH-like_C"/>
</dbReference>
<name>A0ABU4N438_9ACTN</name>
<dbReference type="InterPro" id="IPR046373">
    <property type="entry name" value="Acyl-CoA_Oxase/DH_mid-dom_sf"/>
</dbReference>
<gene>
    <name evidence="4" type="ORF">PV383_40040</name>
</gene>
<evidence type="ECO:0000313" key="4">
    <source>
        <dbReference type="EMBL" id="MDX3043318.1"/>
    </source>
</evidence>
<dbReference type="SUPFAM" id="SSF47203">
    <property type="entry name" value="Acyl-CoA dehydrogenase C-terminal domain-like"/>
    <property type="match status" value="1"/>
</dbReference>
<dbReference type="PIRSF" id="PIRSF016578">
    <property type="entry name" value="HsaA"/>
    <property type="match status" value="1"/>
</dbReference>
<dbReference type="InterPro" id="IPR037069">
    <property type="entry name" value="AcylCoA_DH/ox_N_sf"/>
</dbReference>
<dbReference type="Gene3D" id="1.10.540.10">
    <property type="entry name" value="Acyl-CoA dehydrogenase/oxidase, N-terminal domain"/>
    <property type="match status" value="1"/>
</dbReference>
<reference evidence="4 5" key="1">
    <citation type="journal article" date="2023" name="Microb. Genom.">
        <title>Mesoterricola silvestris gen. nov., sp. nov., Mesoterricola sediminis sp. nov., Geothrix oryzae sp. nov., Geothrix edaphica sp. nov., Geothrix rubra sp. nov., and Geothrix limicola sp. nov., six novel members of Acidobacteriota isolated from soils.</title>
        <authorList>
            <person name="Weisberg A.J."/>
            <person name="Pearce E."/>
            <person name="Kramer C.G."/>
            <person name="Chang J.H."/>
            <person name="Clarke C.R."/>
        </authorList>
    </citation>
    <scope>NUCLEOTIDE SEQUENCE [LARGE SCALE GENOMIC DNA]</scope>
    <source>
        <strain evidence="4 5">NE20-4-1</strain>
    </source>
</reference>
<dbReference type="Gene3D" id="1.20.140.10">
    <property type="entry name" value="Butyryl-CoA Dehydrogenase, subunit A, domain 3"/>
    <property type="match status" value="1"/>
</dbReference>
<evidence type="ECO:0000256" key="1">
    <source>
        <dbReference type="ARBA" id="ARBA00023002"/>
    </source>
</evidence>
<protein>
    <submittedName>
        <fullName evidence="4">Acyl-CoA dehydrogenase family protein</fullName>
    </submittedName>
</protein>
<organism evidence="4 5">
    <name type="scientific">Streptomyces caniscabiei</name>
    <dbReference type="NCBI Taxonomy" id="2746961"/>
    <lineage>
        <taxon>Bacteria</taxon>
        <taxon>Bacillati</taxon>
        <taxon>Actinomycetota</taxon>
        <taxon>Actinomycetes</taxon>
        <taxon>Kitasatosporales</taxon>
        <taxon>Streptomycetaceae</taxon>
        <taxon>Streptomyces</taxon>
    </lineage>
</organism>
<dbReference type="InterPro" id="IPR013107">
    <property type="entry name" value="Acyl-CoA_DH_C"/>
</dbReference>
<dbReference type="Pfam" id="PF02771">
    <property type="entry name" value="Acyl-CoA_dh_N"/>
    <property type="match status" value="1"/>
</dbReference>
<dbReference type="EMBL" id="JARAWJ010000050">
    <property type="protein sequence ID" value="MDX3043318.1"/>
    <property type="molecule type" value="Genomic_DNA"/>
</dbReference>
<proteinExistence type="predicted"/>
<dbReference type="SUPFAM" id="SSF56645">
    <property type="entry name" value="Acyl-CoA dehydrogenase NM domain-like"/>
    <property type="match status" value="1"/>
</dbReference>
<dbReference type="Proteomes" id="UP001282474">
    <property type="component" value="Unassembled WGS sequence"/>
</dbReference>
<feature type="domain" description="Acyl-CoA dehydrogenase/oxidase N-terminal" evidence="2">
    <location>
        <begin position="65"/>
        <end position="138"/>
    </location>
</feature>
<comment type="caution">
    <text evidence="4">The sequence shown here is derived from an EMBL/GenBank/DDBJ whole genome shotgun (WGS) entry which is preliminary data.</text>
</comment>
<dbReference type="InterPro" id="IPR009100">
    <property type="entry name" value="AcylCoA_DH/oxidase_NM_dom_sf"/>
</dbReference>
<dbReference type="PANTHER" id="PTHR43884:SF12">
    <property type="entry name" value="ISOVALERYL-COA DEHYDROGENASE, MITOCHONDRIAL-RELATED"/>
    <property type="match status" value="1"/>
</dbReference>
<dbReference type="PANTHER" id="PTHR43884">
    <property type="entry name" value="ACYL-COA DEHYDROGENASE"/>
    <property type="match status" value="1"/>
</dbReference>